<dbReference type="PANTHER" id="PTHR23028">
    <property type="entry name" value="ACETYLTRANSFERASE"/>
    <property type="match status" value="1"/>
</dbReference>
<feature type="compositionally biased region" description="Polar residues" evidence="1">
    <location>
        <begin position="457"/>
        <end position="471"/>
    </location>
</feature>
<keyword evidence="2" id="KW-1133">Transmembrane helix</keyword>
<name>A0A316ABG2_9ACTN</name>
<dbReference type="EMBL" id="QGDQ01000004">
    <property type="protein sequence ID" value="PWJ55116.1"/>
    <property type="molecule type" value="Genomic_DNA"/>
</dbReference>
<dbReference type="GO" id="GO:0000271">
    <property type="term" value="P:polysaccharide biosynthetic process"/>
    <property type="evidence" value="ECO:0007669"/>
    <property type="project" value="TreeGrafter"/>
</dbReference>
<evidence type="ECO:0000313" key="5">
    <source>
        <dbReference type="Proteomes" id="UP000245469"/>
    </source>
</evidence>
<dbReference type="GO" id="GO:0016747">
    <property type="term" value="F:acyltransferase activity, transferring groups other than amino-acyl groups"/>
    <property type="evidence" value="ECO:0007669"/>
    <property type="project" value="InterPro"/>
</dbReference>
<keyword evidence="5" id="KW-1185">Reference proteome</keyword>
<dbReference type="PANTHER" id="PTHR23028:SF131">
    <property type="entry name" value="BLR2367 PROTEIN"/>
    <property type="match status" value="1"/>
</dbReference>
<dbReference type="Pfam" id="PF01757">
    <property type="entry name" value="Acyl_transf_3"/>
    <property type="match status" value="1"/>
</dbReference>
<feature type="compositionally biased region" description="Basic and acidic residues" evidence="1">
    <location>
        <begin position="390"/>
        <end position="405"/>
    </location>
</feature>
<feature type="transmembrane region" description="Helical" evidence="2">
    <location>
        <begin position="104"/>
        <end position="123"/>
    </location>
</feature>
<feature type="compositionally biased region" description="Low complexity" evidence="1">
    <location>
        <begin position="447"/>
        <end position="456"/>
    </location>
</feature>
<feature type="transmembrane region" description="Helical" evidence="2">
    <location>
        <begin position="16"/>
        <end position="36"/>
    </location>
</feature>
<feature type="transmembrane region" description="Helical" evidence="2">
    <location>
        <begin position="268"/>
        <end position="292"/>
    </location>
</feature>
<evidence type="ECO:0000313" key="4">
    <source>
        <dbReference type="EMBL" id="PWJ55116.1"/>
    </source>
</evidence>
<feature type="transmembrane region" description="Helical" evidence="2">
    <location>
        <begin position="66"/>
        <end position="83"/>
    </location>
</feature>
<dbReference type="RefSeq" id="WP_109773204.1">
    <property type="nucleotide sequence ID" value="NZ_QGDQ01000004.1"/>
</dbReference>
<feature type="domain" description="Acyltransferase 3" evidence="3">
    <location>
        <begin position="11"/>
        <end position="345"/>
    </location>
</feature>
<evidence type="ECO:0000256" key="1">
    <source>
        <dbReference type="SAM" id="MobiDB-lite"/>
    </source>
</evidence>
<organism evidence="4 5">
    <name type="scientific">Quadrisphaera granulorum</name>
    <dbReference type="NCBI Taxonomy" id="317664"/>
    <lineage>
        <taxon>Bacteria</taxon>
        <taxon>Bacillati</taxon>
        <taxon>Actinomycetota</taxon>
        <taxon>Actinomycetes</taxon>
        <taxon>Kineosporiales</taxon>
        <taxon>Kineosporiaceae</taxon>
        <taxon>Quadrisphaera</taxon>
    </lineage>
</organism>
<evidence type="ECO:0000256" key="2">
    <source>
        <dbReference type="SAM" id="Phobius"/>
    </source>
</evidence>
<feature type="transmembrane region" description="Helical" evidence="2">
    <location>
        <begin position="189"/>
        <end position="207"/>
    </location>
</feature>
<dbReference type="InterPro" id="IPR050879">
    <property type="entry name" value="Acyltransferase_3"/>
</dbReference>
<feature type="transmembrane region" description="Helical" evidence="2">
    <location>
        <begin position="243"/>
        <end position="262"/>
    </location>
</feature>
<keyword evidence="2" id="KW-0472">Membrane</keyword>
<dbReference type="InterPro" id="IPR002656">
    <property type="entry name" value="Acyl_transf_3_dom"/>
</dbReference>
<feature type="transmembrane region" description="Helical" evidence="2">
    <location>
        <begin position="304"/>
        <end position="322"/>
    </location>
</feature>
<keyword evidence="2" id="KW-0812">Transmembrane</keyword>
<dbReference type="AlphaFoldDB" id="A0A316ABG2"/>
<accession>A0A316ABG2</accession>
<feature type="transmembrane region" description="Helical" evidence="2">
    <location>
        <begin position="164"/>
        <end position="182"/>
    </location>
</feature>
<dbReference type="OrthoDB" id="9796461at2"/>
<proteinExistence type="predicted"/>
<reference evidence="4 5" key="1">
    <citation type="submission" date="2018-03" db="EMBL/GenBank/DDBJ databases">
        <title>Genomic Encyclopedia of Archaeal and Bacterial Type Strains, Phase II (KMG-II): from individual species to whole genera.</title>
        <authorList>
            <person name="Goeker M."/>
        </authorList>
    </citation>
    <scope>NUCLEOTIDE SEQUENCE [LARGE SCALE GENOMIC DNA]</scope>
    <source>
        <strain evidence="4 5">DSM 44889</strain>
    </source>
</reference>
<comment type="caution">
    <text evidence="4">The sequence shown here is derived from an EMBL/GenBank/DDBJ whole genome shotgun (WGS) entry which is preliminary data.</text>
</comment>
<dbReference type="GO" id="GO:0016020">
    <property type="term" value="C:membrane"/>
    <property type="evidence" value="ECO:0007669"/>
    <property type="project" value="TreeGrafter"/>
</dbReference>
<gene>
    <name evidence="4" type="ORF">BXY45_10437</name>
</gene>
<evidence type="ECO:0000259" key="3">
    <source>
        <dbReference type="Pfam" id="PF01757"/>
    </source>
</evidence>
<feature type="region of interest" description="Disordered" evidence="1">
    <location>
        <begin position="387"/>
        <end position="471"/>
    </location>
</feature>
<protein>
    <submittedName>
        <fullName evidence="4">Peptidoglycan/LPS O-acetylase OafA/YrhL</fullName>
    </submittedName>
</protein>
<sequence length="471" mass="50215">MNPAGRTPRLPALDGLRGLAALVVVLFHAAVIVPSLGRPYGPDPAPGTPWVLAQTPLHVLWSGEEAVYVFFVLSGFVLALPLVNGARPALRTWVVYYPRRLVRLYLPVAASLVLALLAVTLVPRTVHEGASWWLNGHAEPVTAAGLVKDLTLVAGNTWLNSPLWSLRWEVLFSLALPAYVLFARITRRVWWLAAGLLALATAAFAHLDVQALFYLSMFAIGAVAAVHSEALRQRVESWGRVGWITVAVVAVALLEVTYLAPQVHLTKFAGLVAAVGVFLLFLGAGPVVRFGASRPVAWLGKISFSLYLVHVPVLVSIGQVATMLGAPAAAALAVVVGLPLSLLLAAGFHRVCESPSHRLSLRAGRAVGDLYDRFLHRPLVLPETPQLTWADRDMTPPAPRSERPDAQPVAARLATRPLTPPRGVPAVLAQRGPAPQTGPIVPPHPHPQAQHHPAPATSVSSAGEPVTSDTA</sequence>
<feature type="transmembrane region" description="Helical" evidence="2">
    <location>
        <begin position="213"/>
        <end position="231"/>
    </location>
</feature>
<dbReference type="Proteomes" id="UP000245469">
    <property type="component" value="Unassembled WGS sequence"/>
</dbReference>
<feature type="transmembrane region" description="Helical" evidence="2">
    <location>
        <begin position="328"/>
        <end position="348"/>
    </location>
</feature>